<evidence type="ECO:0000313" key="1">
    <source>
        <dbReference type="EMBL" id="KUL40137.1"/>
    </source>
</evidence>
<comment type="caution">
    <text evidence="1">The sequence shown here is derived from an EMBL/GenBank/DDBJ whole genome shotgun (WGS) entry which is preliminary data.</text>
</comment>
<organism evidence="1 2">
    <name type="scientific">Streptomyces regalis</name>
    <dbReference type="NCBI Taxonomy" id="68262"/>
    <lineage>
        <taxon>Bacteria</taxon>
        <taxon>Bacillati</taxon>
        <taxon>Actinomycetota</taxon>
        <taxon>Actinomycetes</taxon>
        <taxon>Kitasatosporales</taxon>
        <taxon>Streptomycetaceae</taxon>
        <taxon>Streptomyces</taxon>
    </lineage>
</organism>
<reference evidence="2" key="1">
    <citation type="submission" date="2015-10" db="EMBL/GenBank/DDBJ databases">
        <authorList>
            <person name="Ju K.-S."/>
            <person name="Doroghazi J.R."/>
            <person name="Metcalf W.W."/>
        </authorList>
    </citation>
    <scope>NUCLEOTIDE SEQUENCE [LARGE SCALE GENOMIC DNA]</scope>
    <source>
        <strain evidence="2">NRRL 3151</strain>
    </source>
</reference>
<dbReference type="EMBL" id="LLZG01000085">
    <property type="protein sequence ID" value="KUL40137.1"/>
    <property type="molecule type" value="Genomic_DNA"/>
</dbReference>
<accession>A0A0X3V6S8</accession>
<protein>
    <submittedName>
        <fullName evidence="1">Uncharacterized protein</fullName>
    </submittedName>
</protein>
<dbReference type="Proteomes" id="UP000053923">
    <property type="component" value="Unassembled WGS sequence"/>
</dbReference>
<dbReference type="AlphaFoldDB" id="A0A0X3V6S8"/>
<sequence length="63" mass="6815">MSRVESRATEAESGSLGVDLAASRFACAVFRVDWPYDVSRGIEAWTLAIVPAASWSHFDAPSL</sequence>
<proteinExistence type="predicted"/>
<gene>
    <name evidence="1" type="ORF">ADL12_14110</name>
</gene>
<name>A0A0X3V6S8_9ACTN</name>
<keyword evidence="2" id="KW-1185">Reference proteome</keyword>
<evidence type="ECO:0000313" key="2">
    <source>
        <dbReference type="Proteomes" id="UP000053923"/>
    </source>
</evidence>